<keyword evidence="5" id="KW-0501">Molybdenum cofactor biosynthesis</keyword>
<sequence>MIDRYKRDIHKLVISLGKDFILNIDSLKFVVKELVSLGIDDIEFELNDNIDSISLCHIINYINSECNVNHIGIVTDGFGIYSKISELKSYGLTNISVRLESLKQYKYKKLNHNININEVLDLINKCISFKLNTKIICTLINDFNTDEVFDFINLTKYLPVEVSFSELVPDPNCMNFFNKGYINVKEVLESIEELHKLNYVNGRMDYYKLDDSKGVISRDTHNDKCDICLKCNEIFLDENGYIKTCINSNIIVDTKPYINKPLMFKEVIKQSIYEKPKMIKYKKAISI</sequence>
<dbReference type="SUPFAM" id="SSF102114">
    <property type="entry name" value="Radical SAM enzymes"/>
    <property type="match status" value="1"/>
</dbReference>
<dbReference type="InterPro" id="IPR050105">
    <property type="entry name" value="MoCo_biosynth_MoaA/MoaC"/>
</dbReference>
<keyword evidence="4" id="KW-0411">Iron-sulfur</keyword>
<name>A0ABY8R019_PARBF</name>
<dbReference type="InterPro" id="IPR007197">
    <property type="entry name" value="rSAM"/>
</dbReference>
<keyword evidence="8" id="KW-1185">Reference proteome</keyword>
<dbReference type="Proteomes" id="UP001239169">
    <property type="component" value="Chromosome"/>
</dbReference>
<dbReference type="EMBL" id="CP124685">
    <property type="protein sequence ID" value="WGX74917.1"/>
    <property type="molecule type" value="Genomic_DNA"/>
</dbReference>
<reference evidence="7 8" key="1">
    <citation type="submission" date="2023-04" db="EMBL/GenBank/DDBJ databases">
        <title>Bacteria Genome Submission.</title>
        <authorList>
            <person name="Isaac P."/>
        </authorList>
    </citation>
    <scope>NUCLEOTIDE SEQUENCE [LARGE SCALE GENOMIC DNA]</scope>
    <source>
        <strain evidence="7 8">SampleS7P1</strain>
    </source>
</reference>
<organism evidence="7 8">
    <name type="scientific">Paraclostridium bifermentans</name>
    <name type="common">Clostridium bifermentans</name>
    <dbReference type="NCBI Taxonomy" id="1490"/>
    <lineage>
        <taxon>Bacteria</taxon>
        <taxon>Bacillati</taxon>
        <taxon>Bacillota</taxon>
        <taxon>Clostridia</taxon>
        <taxon>Peptostreptococcales</taxon>
        <taxon>Peptostreptococcaceae</taxon>
        <taxon>Paraclostridium</taxon>
    </lineage>
</organism>
<evidence type="ECO:0000256" key="1">
    <source>
        <dbReference type="ARBA" id="ARBA00022691"/>
    </source>
</evidence>
<protein>
    <submittedName>
        <fullName evidence="7">Radical SAM protein</fullName>
    </submittedName>
</protein>
<dbReference type="Gene3D" id="3.20.20.70">
    <property type="entry name" value="Aldolase class I"/>
    <property type="match status" value="1"/>
</dbReference>
<accession>A0ABY8R019</accession>
<keyword evidence="3" id="KW-0408">Iron</keyword>
<dbReference type="PANTHER" id="PTHR22960">
    <property type="entry name" value="MOLYBDOPTERIN COFACTOR SYNTHESIS PROTEIN A"/>
    <property type="match status" value="1"/>
</dbReference>
<evidence type="ECO:0000256" key="2">
    <source>
        <dbReference type="ARBA" id="ARBA00022723"/>
    </source>
</evidence>
<gene>
    <name evidence="7" type="ORF">QJS64_12370</name>
</gene>
<evidence type="ECO:0000259" key="6">
    <source>
        <dbReference type="Pfam" id="PF04055"/>
    </source>
</evidence>
<dbReference type="InterPro" id="IPR058240">
    <property type="entry name" value="rSAM_sf"/>
</dbReference>
<dbReference type="Pfam" id="PF04055">
    <property type="entry name" value="Radical_SAM"/>
    <property type="match status" value="1"/>
</dbReference>
<dbReference type="PANTHER" id="PTHR22960:SF0">
    <property type="entry name" value="MOLYBDENUM COFACTOR BIOSYNTHESIS PROTEIN 1"/>
    <property type="match status" value="1"/>
</dbReference>
<evidence type="ECO:0000256" key="4">
    <source>
        <dbReference type="ARBA" id="ARBA00023014"/>
    </source>
</evidence>
<evidence type="ECO:0000256" key="5">
    <source>
        <dbReference type="ARBA" id="ARBA00023150"/>
    </source>
</evidence>
<evidence type="ECO:0000256" key="3">
    <source>
        <dbReference type="ARBA" id="ARBA00023004"/>
    </source>
</evidence>
<evidence type="ECO:0000313" key="8">
    <source>
        <dbReference type="Proteomes" id="UP001239169"/>
    </source>
</evidence>
<dbReference type="InterPro" id="IPR013785">
    <property type="entry name" value="Aldolase_TIM"/>
</dbReference>
<proteinExistence type="predicted"/>
<keyword evidence="1" id="KW-0949">S-adenosyl-L-methionine</keyword>
<keyword evidence="2" id="KW-0479">Metal-binding</keyword>
<feature type="domain" description="Radical SAM core" evidence="6">
    <location>
        <begin position="41"/>
        <end position="154"/>
    </location>
</feature>
<evidence type="ECO:0000313" key="7">
    <source>
        <dbReference type="EMBL" id="WGX74917.1"/>
    </source>
</evidence>